<evidence type="ECO:0000256" key="1">
    <source>
        <dbReference type="SAM" id="SignalP"/>
    </source>
</evidence>
<reference evidence="2 3" key="1">
    <citation type="journal article" date="2015" name="Nature">
        <title>rRNA introns, odd ribosomes, and small enigmatic genomes across a large radiation of phyla.</title>
        <authorList>
            <person name="Brown C.T."/>
            <person name="Hug L.A."/>
            <person name="Thomas B.C."/>
            <person name="Sharon I."/>
            <person name="Castelle C.J."/>
            <person name="Singh A."/>
            <person name="Wilkins M.J."/>
            <person name="Williams K.H."/>
            <person name="Banfield J.F."/>
        </authorList>
    </citation>
    <scope>NUCLEOTIDE SEQUENCE [LARGE SCALE GENOMIC DNA]</scope>
</reference>
<proteinExistence type="predicted"/>
<keyword evidence="1" id="KW-0732">Signal</keyword>
<name>A0A0G0RIJ4_9BACT</name>
<evidence type="ECO:0008006" key="4">
    <source>
        <dbReference type="Google" id="ProtNLM"/>
    </source>
</evidence>
<evidence type="ECO:0000313" key="3">
    <source>
        <dbReference type="Proteomes" id="UP000034048"/>
    </source>
</evidence>
<comment type="caution">
    <text evidence="2">The sequence shown here is derived from an EMBL/GenBank/DDBJ whole genome shotgun (WGS) entry which is preliminary data.</text>
</comment>
<evidence type="ECO:0000313" key="2">
    <source>
        <dbReference type="EMBL" id="KKR13467.1"/>
    </source>
</evidence>
<feature type="signal peptide" evidence="1">
    <location>
        <begin position="1"/>
        <end position="18"/>
    </location>
</feature>
<dbReference type="PROSITE" id="PS51257">
    <property type="entry name" value="PROKAR_LIPOPROTEIN"/>
    <property type="match status" value="1"/>
</dbReference>
<protein>
    <recommendedName>
        <fullName evidence="4">ABC transporter substrate-binding protein</fullName>
    </recommendedName>
</protein>
<dbReference type="Proteomes" id="UP000034048">
    <property type="component" value="Unassembled WGS sequence"/>
</dbReference>
<organism evidence="2 3">
    <name type="scientific">Candidatus Falkowbacteria bacterium GW2011_GWA2_39_24</name>
    <dbReference type="NCBI Taxonomy" id="1618634"/>
    <lineage>
        <taxon>Bacteria</taxon>
        <taxon>Candidatus Falkowiibacteriota</taxon>
    </lineage>
</organism>
<gene>
    <name evidence="2" type="ORF">UT42_C0046G0010</name>
</gene>
<accession>A0A0G0RIJ4</accession>
<feature type="chain" id="PRO_5002534343" description="ABC transporter substrate-binding protein" evidence="1">
    <location>
        <begin position="19"/>
        <end position="43"/>
    </location>
</feature>
<dbReference type="AlphaFoldDB" id="A0A0G0RIJ4"/>
<dbReference type="EMBL" id="LBWS01000046">
    <property type="protein sequence ID" value="KKR13467.1"/>
    <property type="molecule type" value="Genomic_DNA"/>
</dbReference>
<sequence length="43" mass="4476">MNLRLFFLSIIVALAVLAGCASTDSTTNKTGAPLILKVLTNIA</sequence>